<dbReference type="PANTHER" id="PTHR24320:SF272">
    <property type="entry name" value="NAD(P)-BINDING ROSSMANN-FOLD SUPERFAMILY PROTEIN"/>
    <property type="match status" value="1"/>
</dbReference>
<evidence type="ECO:0000256" key="3">
    <source>
        <dbReference type="ARBA" id="ARBA00023002"/>
    </source>
</evidence>
<keyword evidence="3" id="KW-0560">Oxidoreductase</keyword>
<dbReference type="PANTHER" id="PTHR24320">
    <property type="entry name" value="RETINOL DEHYDROGENASE"/>
    <property type="match status" value="1"/>
</dbReference>
<dbReference type="SUPFAM" id="SSF51735">
    <property type="entry name" value="NAD(P)-binding Rossmann-fold domains"/>
    <property type="match status" value="1"/>
</dbReference>
<dbReference type="PRINTS" id="PR00081">
    <property type="entry name" value="GDHRDH"/>
</dbReference>
<dbReference type="STRING" id="1220924.W2RYA9"/>
<dbReference type="Proteomes" id="UP000030752">
    <property type="component" value="Unassembled WGS sequence"/>
</dbReference>
<dbReference type="Pfam" id="PF00106">
    <property type="entry name" value="adh_short"/>
    <property type="match status" value="1"/>
</dbReference>
<dbReference type="AlphaFoldDB" id="W2RYA9"/>
<keyword evidence="2" id="KW-0521">NADP</keyword>
<organism evidence="5 6">
    <name type="scientific">Cyphellophora europaea (strain CBS 101466)</name>
    <name type="common">Phialophora europaea</name>
    <dbReference type="NCBI Taxonomy" id="1220924"/>
    <lineage>
        <taxon>Eukaryota</taxon>
        <taxon>Fungi</taxon>
        <taxon>Dikarya</taxon>
        <taxon>Ascomycota</taxon>
        <taxon>Pezizomycotina</taxon>
        <taxon>Eurotiomycetes</taxon>
        <taxon>Chaetothyriomycetidae</taxon>
        <taxon>Chaetothyriales</taxon>
        <taxon>Cyphellophoraceae</taxon>
        <taxon>Cyphellophora</taxon>
    </lineage>
</organism>
<name>W2RYA9_CYPE1</name>
<evidence type="ECO:0000256" key="2">
    <source>
        <dbReference type="ARBA" id="ARBA00022857"/>
    </source>
</evidence>
<dbReference type="EMBL" id="KB822720">
    <property type="protein sequence ID" value="ETN40778.1"/>
    <property type="molecule type" value="Genomic_DNA"/>
</dbReference>
<gene>
    <name evidence="5" type="ORF">HMPREF1541_05058</name>
</gene>
<dbReference type="OrthoDB" id="191139at2759"/>
<dbReference type="HOGENOM" id="CLU_010194_44_0_1"/>
<sequence>MYDRYVELHKFENNAGPGDHRRTALQIVEDQGIVGKWSDKVVLITGCTSGIGIETARAMKATGARVYMTGRNLDKGKEALQDILEPGRAELLELRLDSLASVRACAASFQSKENKLNILINNAGVMAIPERTETEDGFETQIGTNHIGHFLLFQLLKPQLLAASTLEFNSRVVNLTSVGHRYSPAVLDDLNLAKPGVYHQWGAYGHSKSALIWMANEIEHRYGNDTAKASGKAIHGWSVNPGGIRSGLQVHVPEFAAMWEMPEVKKVEKSPEQGAATTVWAAVEKDLEGTGAMYLEDCMVGGPAKEGAELADPGYASWAFDAESAKKLWEESCKLTGVSDD</sequence>
<evidence type="ECO:0000256" key="4">
    <source>
        <dbReference type="RuleBase" id="RU000363"/>
    </source>
</evidence>
<dbReference type="RefSeq" id="XP_008717621.1">
    <property type="nucleotide sequence ID" value="XM_008719399.1"/>
</dbReference>
<dbReference type="InParanoid" id="W2RYA9"/>
<protein>
    <recommendedName>
        <fullName evidence="7">Oxidoreductase</fullName>
    </recommendedName>
</protein>
<dbReference type="VEuPathDB" id="FungiDB:HMPREF1541_05058"/>
<evidence type="ECO:0000313" key="6">
    <source>
        <dbReference type="Proteomes" id="UP000030752"/>
    </source>
</evidence>
<dbReference type="PRINTS" id="PR00080">
    <property type="entry name" value="SDRFAMILY"/>
</dbReference>
<evidence type="ECO:0000256" key="1">
    <source>
        <dbReference type="ARBA" id="ARBA00006484"/>
    </source>
</evidence>
<dbReference type="eggNOG" id="KOG1208">
    <property type="taxonomic scope" value="Eukaryota"/>
</dbReference>
<accession>W2RYA9</accession>
<dbReference type="GO" id="GO:0016491">
    <property type="term" value="F:oxidoreductase activity"/>
    <property type="evidence" value="ECO:0007669"/>
    <property type="project" value="UniProtKB-KW"/>
</dbReference>
<dbReference type="InterPro" id="IPR036291">
    <property type="entry name" value="NAD(P)-bd_dom_sf"/>
</dbReference>
<keyword evidence="6" id="KW-1185">Reference proteome</keyword>
<dbReference type="InterPro" id="IPR002347">
    <property type="entry name" value="SDR_fam"/>
</dbReference>
<dbReference type="Gene3D" id="3.40.50.720">
    <property type="entry name" value="NAD(P)-binding Rossmann-like Domain"/>
    <property type="match status" value="1"/>
</dbReference>
<proteinExistence type="inferred from homology"/>
<evidence type="ECO:0008006" key="7">
    <source>
        <dbReference type="Google" id="ProtNLM"/>
    </source>
</evidence>
<evidence type="ECO:0000313" key="5">
    <source>
        <dbReference type="EMBL" id="ETN40778.1"/>
    </source>
</evidence>
<reference evidence="5 6" key="1">
    <citation type="submission" date="2013-03" db="EMBL/GenBank/DDBJ databases">
        <title>The Genome Sequence of Phialophora europaea CBS 101466.</title>
        <authorList>
            <consortium name="The Broad Institute Genomics Platform"/>
            <person name="Cuomo C."/>
            <person name="de Hoog S."/>
            <person name="Gorbushina A."/>
            <person name="Walker B."/>
            <person name="Young S.K."/>
            <person name="Zeng Q."/>
            <person name="Gargeya S."/>
            <person name="Fitzgerald M."/>
            <person name="Haas B."/>
            <person name="Abouelleil A."/>
            <person name="Allen A.W."/>
            <person name="Alvarado L."/>
            <person name="Arachchi H.M."/>
            <person name="Berlin A.M."/>
            <person name="Chapman S.B."/>
            <person name="Gainer-Dewar J."/>
            <person name="Goldberg J."/>
            <person name="Griggs A."/>
            <person name="Gujja S."/>
            <person name="Hansen M."/>
            <person name="Howarth C."/>
            <person name="Imamovic A."/>
            <person name="Ireland A."/>
            <person name="Larimer J."/>
            <person name="McCowan C."/>
            <person name="Murphy C."/>
            <person name="Pearson M."/>
            <person name="Poon T.W."/>
            <person name="Priest M."/>
            <person name="Roberts A."/>
            <person name="Saif S."/>
            <person name="Shea T."/>
            <person name="Sisk P."/>
            <person name="Sykes S."/>
            <person name="Wortman J."/>
            <person name="Nusbaum C."/>
            <person name="Birren B."/>
        </authorList>
    </citation>
    <scope>NUCLEOTIDE SEQUENCE [LARGE SCALE GENOMIC DNA]</scope>
    <source>
        <strain evidence="5 6">CBS 101466</strain>
    </source>
</reference>
<dbReference type="GeneID" id="19972397"/>
<comment type="similarity">
    <text evidence="1 4">Belongs to the short-chain dehydrogenases/reductases (SDR) family.</text>
</comment>